<proteinExistence type="inferred from homology"/>
<organism evidence="6 7">
    <name type="scientific">Candidatus Schekmanbacteria bacterium RBG_13_48_7</name>
    <dbReference type="NCBI Taxonomy" id="1817878"/>
    <lineage>
        <taxon>Bacteria</taxon>
        <taxon>Candidatus Schekmaniibacteriota</taxon>
    </lineage>
</organism>
<dbReference type="GO" id="GO:0044781">
    <property type="term" value="P:bacterial-type flagellum organization"/>
    <property type="evidence" value="ECO:0007669"/>
    <property type="project" value="UniProtKB-KW"/>
</dbReference>
<comment type="function">
    <text evidence="5">A translational regulator that binds mRNA to regulate translation initiation and/or mRNA stability. Usually binds in the 5'-UTR at or near the Shine-Dalgarno sequence preventing ribosome-binding, thus repressing translation. Its main target seems to be the major flagellin gene, while its function is anatagonized by FliW.</text>
</comment>
<dbReference type="Gene3D" id="2.60.40.4380">
    <property type="entry name" value="Translational regulator CsrA"/>
    <property type="match status" value="1"/>
</dbReference>
<evidence type="ECO:0000256" key="1">
    <source>
        <dbReference type="ARBA" id="ARBA00022490"/>
    </source>
</evidence>
<evidence type="ECO:0000313" key="6">
    <source>
        <dbReference type="EMBL" id="OGL41973.1"/>
    </source>
</evidence>
<evidence type="ECO:0000256" key="2">
    <source>
        <dbReference type="ARBA" id="ARBA00022491"/>
    </source>
</evidence>
<keyword evidence="2 5" id="KW-0678">Repressor</keyword>
<dbReference type="GO" id="GO:0006109">
    <property type="term" value="P:regulation of carbohydrate metabolic process"/>
    <property type="evidence" value="ECO:0007669"/>
    <property type="project" value="InterPro"/>
</dbReference>
<dbReference type="GO" id="GO:0005829">
    <property type="term" value="C:cytosol"/>
    <property type="evidence" value="ECO:0007669"/>
    <property type="project" value="TreeGrafter"/>
</dbReference>
<dbReference type="NCBIfam" id="TIGR00202">
    <property type="entry name" value="csrA"/>
    <property type="match status" value="1"/>
</dbReference>
<keyword evidence="3 5" id="KW-0810">Translation regulation</keyword>
<evidence type="ECO:0000256" key="5">
    <source>
        <dbReference type="HAMAP-Rule" id="MF_00167"/>
    </source>
</evidence>
<dbReference type="Proteomes" id="UP000179266">
    <property type="component" value="Unassembled WGS sequence"/>
</dbReference>
<dbReference type="InterPro" id="IPR036107">
    <property type="entry name" value="CsrA_sf"/>
</dbReference>
<dbReference type="FunFam" id="2.60.40.4380:FF:000002">
    <property type="entry name" value="Translational regulator CsrA"/>
    <property type="match status" value="1"/>
</dbReference>
<reference evidence="6 7" key="1">
    <citation type="journal article" date="2016" name="Nat. Commun.">
        <title>Thousands of microbial genomes shed light on interconnected biogeochemical processes in an aquifer system.</title>
        <authorList>
            <person name="Anantharaman K."/>
            <person name="Brown C.T."/>
            <person name="Hug L.A."/>
            <person name="Sharon I."/>
            <person name="Castelle C.J."/>
            <person name="Probst A.J."/>
            <person name="Thomas B.C."/>
            <person name="Singh A."/>
            <person name="Wilkins M.J."/>
            <person name="Karaoz U."/>
            <person name="Brodie E.L."/>
            <person name="Williams K.H."/>
            <person name="Hubbard S.S."/>
            <person name="Banfield J.F."/>
        </authorList>
    </citation>
    <scope>NUCLEOTIDE SEQUENCE [LARGE SCALE GENOMIC DNA]</scope>
</reference>
<comment type="similarity">
    <text evidence="5">Belongs to the CsrA/RsmA family.</text>
</comment>
<evidence type="ECO:0000256" key="3">
    <source>
        <dbReference type="ARBA" id="ARBA00022845"/>
    </source>
</evidence>
<dbReference type="AlphaFoldDB" id="A0A1F7RKC0"/>
<keyword evidence="5" id="KW-1005">Bacterial flagellum biogenesis</keyword>
<dbReference type="HAMAP" id="MF_00167">
    <property type="entry name" value="CsrA"/>
    <property type="match status" value="1"/>
</dbReference>
<name>A0A1F7RKC0_9BACT</name>
<dbReference type="GO" id="GO:0048027">
    <property type="term" value="F:mRNA 5'-UTR binding"/>
    <property type="evidence" value="ECO:0007669"/>
    <property type="project" value="UniProtKB-UniRule"/>
</dbReference>
<gene>
    <name evidence="5" type="primary">csrA</name>
    <name evidence="6" type="ORF">A2161_00590</name>
</gene>
<dbReference type="GO" id="GO:0006402">
    <property type="term" value="P:mRNA catabolic process"/>
    <property type="evidence" value="ECO:0007669"/>
    <property type="project" value="InterPro"/>
</dbReference>
<protein>
    <recommendedName>
        <fullName evidence="5">Translational regulator CsrA</fullName>
    </recommendedName>
</protein>
<comment type="subunit">
    <text evidence="5">Homodimer; the beta-strands of each monomer intercalate to form a hydrophobic core, while the alpha-helices form wings that extend away from the core.</text>
</comment>
<dbReference type="GO" id="GO:0045947">
    <property type="term" value="P:negative regulation of translational initiation"/>
    <property type="evidence" value="ECO:0007669"/>
    <property type="project" value="UniProtKB-UniRule"/>
</dbReference>
<keyword evidence="1 5" id="KW-0963">Cytoplasm</keyword>
<dbReference type="PANTHER" id="PTHR34984:SF1">
    <property type="entry name" value="CARBON STORAGE REGULATOR"/>
    <property type="match status" value="1"/>
</dbReference>
<dbReference type="GO" id="GO:1902208">
    <property type="term" value="P:regulation of bacterial-type flagellum assembly"/>
    <property type="evidence" value="ECO:0007669"/>
    <property type="project" value="UniProtKB-UniRule"/>
</dbReference>
<accession>A0A1F7RKC0</accession>
<dbReference type="Pfam" id="PF02599">
    <property type="entry name" value="CsrA"/>
    <property type="match status" value="1"/>
</dbReference>
<dbReference type="SUPFAM" id="SSF117130">
    <property type="entry name" value="CsrA-like"/>
    <property type="match status" value="1"/>
</dbReference>
<dbReference type="InterPro" id="IPR003751">
    <property type="entry name" value="CsrA"/>
</dbReference>
<sequence>MLILTRKKEETIIIDNTIEVTILHIGKDQIKIGINAPLSIPVYRKEVYDAICNENRQASQTKCLDIKSIHGLFAGCNNKKKSIKL</sequence>
<dbReference type="EMBL" id="MGDD01000337">
    <property type="protein sequence ID" value="OGL41973.1"/>
    <property type="molecule type" value="Genomic_DNA"/>
</dbReference>
<dbReference type="NCBIfam" id="NF002469">
    <property type="entry name" value="PRK01712.1"/>
    <property type="match status" value="1"/>
</dbReference>
<evidence type="ECO:0000313" key="7">
    <source>
        <dbReference type="Proteomes" id="UP000179266"/>
    </source>
</evidence>
<evidence type="ECO:0000256" key="4">
    <source>
        <dbReference type="ARBA" id="ARBA00022884"/>
    </source>
</evidence>
<comment type="subcellular location">
    <subcellularLocation>
        <location evidence="5">Cytoplasm</location>
    </subcellularLocation>
</comment>
<keyword evidence="4 5" id="KW-0694">RNA-binding</keyword>
<dbReference type="PANTHER" id="PTHR34984">
    <property type="entry name" value="CARBON STORAGE REGULATOR"/>
    <property type="match status" value="1"/>
</dbReference>
<comment type="caution">
    <text evidence="6">The sequence shown here is derived from an EMBL/GenBank/DDBJ whole genome shotgun (WGS) entry which is preliminary data.</text>
</comment>